<evidence type="ECO:0000259" key="11">
    <source>
        <dbReference type="PROSITE" id="PS50095"/>
    </source>
</evidence>
<dbReference type="InterPro" id="IPR000203">
    <property type="entry name" value="GPS"/>
</dbReference>
<keyword evidence="7" id="KW-0325">Glycoprotein</keyword>
<feature type="transmembrane region" description="Helical" evidence="9">
    <location>
        <begin position="2559"/>
        <end position="2578"/>
    </location>
</feature>
<dbReference type="InterPro" id="IPR035986">
    <property type="entry name" value="PKD_dom_sf"/>
</dbReference>
<dbReference type="PANTHER" id="PTHR10877">
    <property type="entry name" value="POLYCYSTIN FAMILY MEMBER"/>
    <property type="match status" value="1"/>
</dbReference>
<dbReference type="InterPro" id="IPR051223">
    <property type="entry name" value="Polycystin"/>
</dbReference>
<dbReference type="Gene3D" id="2.60.40.10">
    <property type="entry name" value="Immunoglobulins"/>
    <property type="match status" value="1"/>
</dbReference>
<comment type="similarity">
    <text evidence="2">Belongs to the polycystin family.</text>
</comment>
<name>A0ABM4CEX0_HYDVU</name>
<feature type="transmembrane region" description="Helical" evidence="9">
    <location>
        <begin position="2684"/>
        <end position="2713"/>
    </location>
</feature>
<dbReference type="Gene3D" id="2.60.60.20">
    <property type="entry name" value="PLAT/LH2 domain"/>
    <property type="match status" value="1"/>
</dbReference>
<dbReference type="InterPro" id="IPR013783">
    <property type="entry name" value="Ig-like_fold"/>
</dbReference>
<sequence>MNSVCIVFFLTIIFAGIQSVLLGCTNDSSTNFQLTASGYHVESNVSCISVCNSYTLPVFFYAFFLEGLLCFCRNASFSQLKISNFNSPCVTSTCLINTTADCPLSTYEVLPLILGIVKWNITFYPSILLVDNEIQIKTSILIGDASSAYVIPIANDLPPNVQTINGMTVKTHFYLPGLQLWSQVIGSAFTNPFVATSWIQVDEKVGDIYIVPSLFLVNGYNFFILVISQGTNMNVTLSLPTKKNLFYYADIIRLAYGLDLPLIYTSSGKTCSLSGGFILKQVVLTSGHLTKVNLKVSDAGTLEIAILRPICSNSTVFCSFTMKCAEDCFSINLLEDKVDLLNTSIITALVVTRFLFMLNDTGIIEIPIQNKNDIKENDMVWIGGTSSLFCNGTNHEKVGRVDIGKTMTFYSNNITNNDFFISLFISKPFECLIPILSNITGMLNFTVKASNHIPSFQQLNYSFNFQVPVSGLRFAPKNPFSKLVAEYRVNEWITLAAEIDYGSDVIYTFSIPLLNYSKSVFNDNKILFMFTDVGVYTIYLTAANKFNFINTSVDVAVLSEISKLYLFVEQNQLQNSAFKTTIQLFNGSNVQLIVDFGDGTPVTNISKIDATSVNGFTYTVTHMYFTCNVFTINASASIFFANSKGSLDTALVYNSTDVTVFCLLSPLNVITNPVISLNKNIYLSLNKNLILSINQNKGLHMTYLIDWGDGIYEIENQTMNQNPVPFQIQHKYNKENHYNVNVTCYNLMQNSSFLVQIIVKNCSVPEVSFYYGTTTSPMNIIRSIGGDVTAFVENINSFCKSESYSFKWNLASSTSNTTVNGFLSKQKVTYSIKKNSLDIGIYILTLQYNYGHITNFYTAYINIIFSPLYMEIDNGFFSSIAHKKKIGNETLYQNFTISAKSSYDPDDPMIGTQKISFNWKCKVASNFSYAQEIMANYKSLNLTYFSDTCFDQNWISIPSISSEVSFSTQQFLEGINYHVKVCGTKNVGKDFKSSYKNKTGCFTQELQIIAGGLPTVSVRCISNCDTKLNFKDRVIYSYFCEDCGSQRLTAKWMITDDAGDIPSEILSPNATTTGFLIPSLVINKDILLENKKYTFTLEVGFSDSLKRLLFNFTRITCSQPSSGVCYINPTDGYALETYFKLVCYNWIDLDGFLSYKFFYNTNHFHQMKLSSTTTVDYPMLNAATIDQPSLIDFVMGPGDENNDYKINIIIKVYNKYNAYKEYNQLFIKVQPSNKPINLTALLAGMHSNDTQSIANVVQAVSSAINLNSSTYSSNTLTPLNMFTNMVDIDAINLQKQHEIYYLQKSRTEMITLLNNAPVHDMSSFKSVGDALVLSSHNPIELVPKTQEQAANIITKLADLLTKENLKLIGADSFDTMTQPFVNSISNLFKANFDYNIPGEDFLVVQTTTSASSSNLESSENVVTKLLKSLENYFVAAQSYKVPGENTTIGETKQFNFVLKKDFLSDFSNTQIGSIDGGFTLPDFIDMFNESIQNSQVLINNIRMKLLAYTWDINRSQSILSETQSLSISDVNGGPIKVRNSSQPINITIKNIPEKMNGKIVSLSMPNDVYQVKFLLKSDCKMLLKFVFRNDLSSLTNLIVYIQYGKVASKLDYDIMLNISVKFGVVMTKYNVSVDTNSTFWGFSTSNATATDSKNKFSKFIQRNQVVRLLDDGTLVLWNFLNSTYAFLNKSELHLSFSYVGPMPDKKFNVNPYTFDEAEFNGTFDYEVKSFCAECNYWNEVTKKWMSDGCQLDVQRSTFLETQCKCNHLTAFGGFFVAPNPIPTPSLAMLKHGYVLLVTVGVIILLWILGLIFTRKMDKKDISKIGVCPLLDNQGDNNYLYQIVVNTGSRRNAGTKSNIFFKVVGDINDSGIRRLKDAERECFQRSSCDVFIMTTQTTLGDLDFIHLWHDNSGGGWYLRNIIIIDLQTEKQFLFIGHRWIAVDRGLCTLDCVIPVASAEETSNFSYIFKTKAENDFSDAHLWFSIFARPPKSNFTRSQRLSVAVSVLMTSMVASTMFYDSVPPANPSVENKIGSFSFTWAQVYVAIISCLVTIPINLILVGFFRSIKRSENIIKENSKKVFYCNENVQEESSSKLIKDVQEESSSKLIEDVQEESSSKLIEKKSSKEKTTILIEENKLSLIKMRKEFNLPHWCLYIAWFICICSIFGCGFVVVLYGMSFGNKKSLNWLSSVTIGFIQDILFTQPIKIFFLSIFVALIRKNIEEKTCEVEKQGKMLAHDESWLYKPKGEPTIFEQVNIELEPLDFSLVTEMREIGFKKTKMCAITKELFLYTTYAFLVFFISYMTRENVAFYQTRNVEELFNLRLRPGVSYPDGKVFNSIQSSQDFWPWMEEFFLPQVYPEPWFTLSDFYANNTDKKNFPGKLFLNDLTSKVVNGIRIRQIRVQPHSCIKAVSIADYVRQDCLSRYNPDVEETRDFDFNWTLPKKYKSLINPSTMPWRYQTWQELDGYPYAADLDTYYGGGYVIEIFPKWKNQAILDQAKSFRWVDRQTRAIIIEFALFNAATSYFNMVTMVLEFPASGGAVPNFFVLTYKLYASTKETSIAMLGSQILFILIMLVFTVRECRFLYRTGLRYFLEFWNLVEVALILISAAVVGFFFYKDHLAKVLLQRLPSKKPQSFINFQFASYWDLMYIYIVSLIVFFVTLKFIKVLRFNRRVSMLSSTLKAAWYPLSMFGIVFFIILCSIVSSTSIVFGLLLDGYQNHFKTVASIISLLLGKFSYSQFENAHSFLGPIFFFGFNVMVNWIIMNMFISILNDVFGQVRKNLKYQNNDYEMVDFIMAFFKDWLGWYFLKETKVILTKDIKVIENNNLLSVSSVIKSKLNMKHIYTKFNKVKNEMHYDVDSKNTILEEKFSKYNYLLNEDEPDGEIDVTLNKFVNCMNILYFDDATLVNKMNEFVKMEIEK</sequence>
<keyword evidence="3 9" id="KW-0812">Transmembrane</keyword>
<dbReference type="SMART" id="SM00303">
    <property type="entry name" value="GPS"/>
    <property type="match status" value="1"/>
</dbReference>
<dbReference type="Proteomes" id="UP001652625">
    <property type="component" value="Chromosome 08"/>
</dbReference>
<feature type="chain" id="PRO_5045429230" evidence="10">
    <location>
        <begin position="20"/>
        <end position="2919"/>
    </location>
</feature>
<dbReference type="Pfam" id="PF01825">
    <property type="entry name" value="GPS"/>
    <property type="match status" value="1"/>
</dbReference>
<protein>
    <submittedName>
        <fullName evidence="13">Uncharacterized protein LOC100210397 isoform X2</fullName>
    </submittedName>
</protein>
<feature type="transmembrane region" description="Helical" evidence="9">
    <location>
        <begin position="2037"/>
        <end position="2062"/>
    </location>
</feature>
<dbReference type="PROSITE" id="PS50095">
    <property type="entry name" value="PLAT"/>
    <property type="match status" value="1"/>
</dbReference>
<evidence type="ECO:0000256" key="9">
    <source>
        <dbReference type="SAM" id="Phobius"/>
    </source>
</evidence>
<dbReference type="Pfam" id="PF08016">
    <property type="entry name" value="PKD_channel"/>
    <property type="match status" value="1"/>
</dbReference>
<dbReference type="SUPFAM" id="SSF49723">
    <property type="entry name" value="Lipase/lipooxygenase domain (PLAT/LH2 domain)"/>
    <property type="match status" value="1"/>
</dbReference>
<feature type="signal peptide" evidence="10">
    <location>
        <begin position="1"/>
        <end position="19"/>
    </location>
</feature>
<evidence type="ECO:0000256" key="4">
    <source>
        <dbReference type="ARBA" id="ARBA00022729"/>
    </source>
</evidence>
<evidence type="ECO:0000256" key="1">
    <source>
        <dbReference type="ARBA" id="ARBA00004141"/>
    </source>
</evidence>
<dbReference type="InterPro" id="IPR046791">
    <property type="entry name" value="Polycystin_dom"/>
</dbReference>
<evidence type="ECO:0000256" key="2">
    <source>
        <dbReference type="ARBA" id="ARBA00007200"/>
    </source>
</evidence>
<evidence type="ECO:0000256" key="7">
    <source>
        <dbReference type="ARBA" id="ARBA00023180"/>
    </source>
</evidence>
<evidence type="ECO:0000256" key="5">
    <source>
        <dbReference type="ARBA" id="ARBA00022989"/>
    </source>
</evidence>
<dbReference type="InterPro" id="IPR002859">
    <property type="entry name" value="PKD/REJ-like"/>
</dbReference>
<accession>A0ABM4CEX0</accession>
<feature type="transmembrane region" description="Helical" evidence="9">
    <location>
        <begin position="1792"/>
        <end position="1813"/>
    </location>
</feature>
<dbReference type="Pfam" id="PF20519">
    <property type="entry name" value="Polycystin_dom"/>
    <property type="match status" value="1"/>
</dbReference>
<dbReference type="InterPro" id="IPR046338">
    <property type="entry name" value="GAIN_dom_sf"/>
</dbReference>
<evidence type="ECO:0000313" key="13">
    <source>
        <dbReference type="RefSeq" id="XP_065660238.1"/>
    </source>
</evidence>
<comment type="caution">
    <text evidence="8">Lacks conserved residue(s) required for the propagation of feature annotation.</text>
</comment>
<feature type="domain" description="PLAT" evidence="11">
    <location>
        <begin position="1838"/>
        <end position="1953"/>
    </location>
</feature>
<keyword evidence="12" id="KW-1185">Reference proteome</keyword>
<keyword evidence="4 10" id="KW-0732">Signal</keyword>
<dbReference type="RefSeq" id="XP_065660238.1">
    <property type="nucleotide sequence ID" value="XM_065804166.1"/>
</dbReference>
<evidence type="ECO:0000256" key="10">
    <source>
        <dbReference type="SAM" id="SignalP"/>
    </source>
</evidence>
<feature type="transmembrane region" description="Helical" evidence="9">
    <location>
        <begin position="2286"/>
        <end position="2303"/>
    </location>
</feature>
<feature type="transmembrane region" description="Helical" evidence="9">
    <location>
        <begin position="2151"/>
        <end position="2174"/>
    </location>
</feature>
<gene>
    <name evidence="13" type="primary">LOC100210397</name>
</gene>
<dbReference type="SMART" id="SM00308">
    <property type="entry name" value="LH2"/>
    <property type="match status" value="1"/>
</dbReference>
<keyword evidence="6 9" id="KW-0472">Membrane</keyword>
<dbReference type="SUPFAM" id="SSF49299">
    <property type="entry name" value="PKD domain"/>
    <property type="match status" value="2"/>
</dbReference>
<dbReference type="Gene3D" id="2.60.220.50">
    <property type="match status" value="1"/>
</dbReference>
<organism evidence="12 13">
    <name type="scientific">Hydra vulgaris</name>
    <name type="common">Hydra</name>
    <name type="synonym">Hydra attenuata</name>
    <dbReference type="NCBI Taxonomy" id="6087"/>
    <lineage>
        <taxon>Eukaryota</taxon>
        <taxon>Metazoa</taxon>
        <taxon>Cnidaria</taxon>
        <taxon>Hydrozoa</taxon>
        <taxon>Hydroidolina</taxon>
        <taxon>Anthoathecata</taxon>
        <taxon>Aplanulata</taxon>
        <taxon>Hydridae</taxon>
        <taxon>Hydra</taxon>
    </lineage>
</organism>
<feature type="transmembrane region" description="Helical" evidence="9">
    <location>
        <begin position="2194"/>
        <end position="2216"/>
    </location>
</feature>
<evidence type="ECO:0000256" key="6">
    <source>
        <dbReference type="ARBA" id="ARBA00023136"/>
    </source>
</evidence>
<dbReference type="PANTHER" id="PTHR10877:SF150">
    <property type="entry name" value="REJ DOMAIN-CONTAINING PROTEIN"/>
    <property type="match status" value="1"/>
</dbReference>
<feature type="transmembrane region" description="Helical" evidence="9">
    <location>
        <begin position="2647"/>
        <end position="2664"/>
    </location>
</feature>
<evidence type="ECO:0000256" key="8">
    <source>
        <dbReference type="PROSITE-ProRule" id="PRU00152"/>
    </source>
</evidence>
<dbReference type="Pfam" id="PF02010">
    <property type="entry name" value="REJ"/>
    <property type="match status" value="1"/>
</dbReference>
<dbReference type="PRINTS" id="PR01433">
    <property type="entry name" value="POLYCYSTIN2"/>
</dbReference>
<comment type="subcellular location">
    <subcellularLocation>
        <location evidence="1">Membrane</location>
        <topology evidence="1">Multi-pass membrane protein</topology>
    </subcellularLocation>
</comment>
<dbReference type="InterPro" id="IPR013122">
    <property type="entry name" value="PKD1_2_channel"/>
</dbReference>
<proteinExistence type="inferred from homology"/>
<reference evidence="13" key="1">
    <citation type="submission" date="2025-08" db="UniProtKB">
        <authorList>
            <consortium name="RefSeq"/>
        </authorList>
    </citation>
    <scope>IDENTIFICATION</scope>
</reference>
<dbReference type="InterPro" id="IPR036392">
    <property type="entry name" value="PLAT/LH2_dom_sf"/>
</dbReference>
<dbReference type="GeneID" id="100210397"/>
<feature type="transmembrane region" description="Helical" evidence="9">
    <location>
        <begin position="2590"/>
        <end position="2615"/>
    </location>
</feature>
<feature type="transmembrane region" description="Helical" evidence="9">
    <location>
        <begin position="2748"/>
        <end position="2770"/>
    </location>
</feature>
<evidence type="ECO:0000313" key="12">
    <source>
        <dbReference type="Proteomes" id="UP001652625"/>
    </source>
</evidence>
<evidence type="ECO:0000256" key="3">
    <source>
        <dbReference type="ARBA" id="ARBA00022692"/>
    </source>
</evidence>
<dbReference type="InterPro" id="IPR003915">
    <property type="entry name" value="PKD_2"/>
</dbReference>
<dbReference type="Pfam" id="PF01477">
    <property type="entry name" value="PLAT"/>
    <property type="match status" value="1"/>
</dbReference>
<feature type="transmembrane region" description="Helical" evidence="9">
    <location>
        <begin position="1999"/>
        <end position="2017"/>
    </location>
</feature>
<dbReference type="InterPro" id="IPR001024">
    <property type="entry name" value="PLAT/LH2_dom"/>
</dbReference>
<keyword evidence="5 9" id="KW-1133">Transmembrane helix</keyword>